<dbReference type="PROSITE" id="PS51257">
    <property type="entry name" value="PROKAR_LIPOPROTEIN"/>
    <property type="match status" value="1"/>
</dbReference>
<dbReference type="RefSeq" id="WP_145444325.1">
    <property type="nucleotide sequence ID" value="NZ_CP036280.1"/>
</dbReference>
<evidence type="ECO:0000256" key="1">
    <source>
        <dbReference type="SAM" id="SignalP"/>
    </source>
</evidence>
<keyword evidence="1" id="KW-0732">Signal</keyword>
<dbReference type="Proteomes" id="UP000320386">
    <property type="component" value="Chromosome"/>
</dbReference>
<evidence type="ECO:0000313" key="3">
    <source>
        <dbReference type="Proteomes" id="UP000320386"/>
    </source>
</evidence>
<keyword evidence="3" id="KW-1185">Reference proteome</keyword>
<evidence type="ECO:0000313" key="2">
    <source>
        <dbReference type="EMBL" id="QDU70285.1"/>
    </source>
</evidence>
<accession>A0A518BTK1</accession>
<reference evidence="2 3" key="1">
    <citation type="submission" date="2019-02" db="EMBL/GenBank/DDBJ databases">
        <title>Deep-cultivation of Planctomycetes and their phenomic and genomic characterization uncovers novel biology.</title>
        <authorList>
            <person name="Wiegand S."/>
            <person name="Jogler M."/>
            <person name="Boedeker C."/>
            <person name="Pinto D."/>
            <person name="Vollmers J."/>
            <person name="Rivas-Marin E."/>
            <person name="Kohn T."/>
            <person name="Peeters S.H."/>
            <person name="Heuer A."/>
            <person name="Rast P."/>
            <person name="Oberbeckmann S."/>
            <person name="Bunk B."/>
            <person name="Jeske O."/>
            <person name="Meyerdierks A."/>
            <person name="Storesund J.E."/>
            <person name="Kallscheuer N."/>
            <person name="Luecker S."/>
            <person name="Lage O.M."/>
            <person name="Pohl T."/>
            <person name="Merkel B.J."/>
            <person name="Hornburger P."/>
            <person name="Mueller R.-W."/>
            <person name="Bruemmer F."/>
            <person name="Labrenz M."/>
            <person name="Spormann A.M."/>
            <person name="Op den Camp H."/>
            <person name="Overmann J."/>
            <person name="Amann R."/>
            <person name="Jetten M.S.M."/>
            <person name="Mascher T."/>
            <person name="Medema M.H."/>
            <person name="Devos D.P."/>
            <person name="Kaster A.-K."/>
            <person name="Ovreas L."/>
            <person name="Rohde M."/>
            <person name="Galperin M.Y."/>
            <person name="Jogler C."/>
        </authorList>
    </citation>
    <scope>NUCLEOTIDE SEQUENCE [LARGE SCALE GENOMIC DNA]</scope>
    <source>
        <strain evidence="2 3">Pan265</strain>
    </source>
</reference>
<protein>
    <submittedName>
        <fullName evidence="2">Uncharacterized protein</fullName>
    </submittedName>
</protein>
<feature type="chain" id="PRO_5022245561" evidence="1">
    <location>
        <begin position="27"/>
        <end position="106"/>
    </location>
</feature>
<dbReference type="KEGG" id="mcad:Pan265_01080"/>
<organism evidence="2 3">
    <name type="scientific">Mucisphaera calidilacus</name>
    <dbReference type="NCBI Taxonomy" id="2527982"/>
    <lineage>
        <taxon>Bacteria</taxon>
        <taxon>Pseudomonadati</taxon>
        <taxon>Planctomycetota</taxon>
        <taxon>Phycisphaerae</taxon>
        <taxon>Phycisphaerales</taxon>
        <taxon>Phycisphaeraceae</taxon>
        <taxon>Mucisphaera</taxon>
    </lineage>
</organism>
<sequence length="106" mass="11157" precursor="true">MNHPRTSIALIIGLIAQCFAVACAHAAPFVNHKLGCDRPCCCGAPCEADDTPATDPADASPALPPIFTHLPTGPTFTSVVLPNFSDPTSPRTSVTFSRATLCIWLH</sequence>
<gene>
    <name evidence="2" type="ORF">Pan265_01080</name>
</gene>
<feature type="signal peptide" evidence="1">
    <location>
        <begin position="1"/>
        <end position="26"/>
    </location>
</feature>
<dbReference type="AlphaFoldDB" id="A0A518BTK1"/>
<proteinExistence type="predicted"/>
<dbReference type="EMBL" id="CP036280">
    <property type="protein sequence ID" value="QDU70285.1"/>
    <property type="molecule type" value="Genomic_DNA"/>
</dbReference>
<name>A0A518BTK1_9BACT</name>